<dbReference type="OrthoDB" id="10309620at2759"/>
<dbReference type="CTD" id="20318459"/>
<keyword evidence="3" id="KW-1185">Reference proteome</keyword>
<dbReference type="GeneID" id="20318459"/>
<evidence type="ECO:0000313" key="3">
    <source>
        <dbReference type="Proteomes" id="UP000054324"/>
    </source>
</evidence>
<proteinExistence type="predicted"/>
<feature type="compositionally biased region" description="Polar residues" evidence="1">
    <location>
        <begin position="239"/>
        <end position="254"/>
    </location>
</feature>
<dbReference type="Proteomes" id="UP000054324">
    <property type="component" value="Unassembled WGS sequence"/>
</dbReference>
<protein>
    <submittedName>
        <fullName evidence="2">Uncharacterized protein</fullName>
    </submittedName>
</protein>
<accession>A0A074ZPC1</accession>
<feature type="region of interest" description="Disordered" evidence="1">
    <location>
        <begin position="227"/>
        <end position="254"/>
    </location>
</feature>
<feature type="region of interest" description="Disordered" evidence="1">
    <location>
        <begin position="133"/>
        <end position="154"/>
    </location>
</feature>
<dbReference type="EMBL" id="KL596687">
    <property type="protein sequence ID" value="KER28981.1"/>
    <property type="molecule type" value="Genomic_DNA"/>
</dbReference>
<feature type="compositionally biased region" description="Pro residues" evidence="1">
    <location>
        <begin position="145"/>
        <end position="154"/>
    </location>
</feature>
<evidence type="ECO:0000313" key="2">
    <source>
        <dbReference type="EMBL" id="KER28981.1"/>
    </source>
</evidence>
<evidence type="ECO:0000256" key="1">
    <source>
        <dbReference type="SAM" id="MobiDB-lite"/>
    </source>
</evidence>
<dbReference type="KEGG" id="ovi:T265_04277"/>
<name>A0A074ZPC1_OPIVI</name>
<organism evidence="2 3">
    <name type="scientific">Opisthorchis viverrini</name>
    <name type="common">Southeast Asian liver fluke</name>
    <dbReference type="NCBI Taxonomy" id="6198"/>
    <lineage>
        <taxon>Eukaryota</taxon>
        <taxon>Metazoa</taxon>
        <taxon>Spiralia</taxon>
        <taxon>Lophotrochozoa</taxon>
        <taxon>Platyhelminthes</taxon>
        <taxon>Trematoda</taxon>
        <taxon>Digenea</taxon>
        <taxon>Opisthorchiida</taxon>
        <taxon>Opisthorchiata</taxon>
        <taxon>Opisthorchiidae</taxon>
        <taxon>Opisthorchis</taxon>
    </lineage>
</organism>
<gene>
    <name evidence="2" type="ORF">T265_04277</name>
</gene>
<dbReference type="RefSeq" id="XP_009167240.1">
    <property type="nucleotide sequence ID" value="XM_009168976.1"/>
</dbReference>
<sequence>MQKPKCWGLSTCRFENKHARTGYVLNQRKVKLKNKLRDEDNFDCERQLNSWRATCPTCQKTFKQSIPLPENDFVSVNQTNPRSLNHNLQPPSGCNLILKHEHSTASVHHSLTDSGIFVSADSSFTEQRMKHETDSPNFSHIPLSTEPPPSPAPPPGLVVPHMYSTTRPTYLTAPWTPILANINQPYNDLGSYEPTVPPAMFPIFNIFQSVETPSSVASLSSSSTASLNTQPAAEDESSRSSSTPYPNDTVFSQSNVETIESERKVDKVCSTSQQHIRLLEQSFCAQTGRNIPTLTVAKCVQNLRQNLIILAEAKKVINRQMELLRESYMEMTKGQLSSKSLHSIAASSSISEPKFGRWYSLQTLQGSLPGVQHETEFDILQNLFDLTLTS</sequence>
<dbReference type="AlphaFoldDB" id="A0A074ZPC1"/>
<reference evidence="2 3" key="1">
    <citation type="submission" date="2013-11" db="EMBL/GenBank/DDBJ databases">
        <title>Opisthorchis viverrini - life in the bile duct.</title>
        <authorList>
            <person name="Young N.D."/>
            <person name="Nagarajan N."/>
            <person name="Lin S.J."/>
            <person name="Korhonen P.K."/>
            <person name="Jex A.R."/>
            <person name="Hall R.S."/>
            <person name="Safavi-Hemami H."/>
            <person name="Kaewkong W."/>
            <person name="Bertrand D."/>
            <person name="Gao S."/>
            <person name="Seet Q."/>
            <person name="Wongkham S."/>
            <person name="Teh B.T."/>
            <person name="Wongkham C."/>
            <person name="Intapan P.M."/>
            <person name="Maleewong W."/>
            <person name="Yang X."/>
            <person name="Hu M."/>
            <person name="Wang Z."/>
            <person name="Hofmann A."/>
            <person name="Sternberg P.W."/>
            <person name="Tan P."/>
            <person name="Wang J."/>
            <person name="Gasser R.B."/>
        </authorList>
    </citation>
    <scope>NUCLEOTIDE SEQUENCE [LARGE SCALE GENOMIC DNA]</scope>
</reference>